<dbReference type="EMBL" id="CP022521">
    <property type="protein sequence ID" value="ASO17696.1"/>
    <property type="molecule type" value="Genomic_DNA"/>
</dbReference>
<dbReference type="InterPro" id="IPR050925">
    <property type="entry name" value="Rhomboid_protease_S54"/>
</dbReference>
<dbReference type="KEGG" id="ahg:AHOG_00095"/>
<organism evidence="10 11">
    <name type="scientific">Actinoalloteichus hoggarensis</name>
    <dbReference type="NCBI Taxonomy" id="1470176"/>
    <lineage>
        <taxon>Bacteria</taxon>
        <taxon>Bacillati</taxon>
        <taxon>Actinomycetota</taxon>
        <taxon>Actinomycetes</taxon>
        <taxon>Pseudonocardiales</taxon>
        <taxon>Pseudonocardiaceae</taxon>
        <taxon>Actinoalloteichus</taxon>
    </lineage>
</organism>
<dbReference type="GO" id="GO:0006508">
    <property type="term" value="P:proteolysis"/>
    <property type="evidence" value="ECO:0007669"/>
    <property type="project" value="UniProtKB-KW"/>
</dbReference>
<dbReference type="PANTHER" id="PTHR43731">
    <property type="entry name" value="RHOMBOID PROTEASE"/>
    <property type="match status" value="1"/>
</dbReference>
<evidence type="ECO:0000313" key="11">
    <source>
        <dbReference type="Proteomes" id="UP000204221"/>
    </source>
</evidence>
<feature type="compositionally biased region" description="Gly residues" evidence="7">
    <location>
        <begin position="9"/>
        <end position="18"/>
    </location>
</feature>
<evidence type="ECO:0000256" key="2">
    <source>
        <dbReference type="ARBA" id="ARBA00009045"/>
    </source>
</evidence>
<evidence type="ECO:0000256" key="6">
    <source>
        <dbReference type="ARBA" id="ARBA00023136"/>
    </source>
</evidence>
<evidence type="ECO:0000256" key="7">
    <source>
        <dbReference type="SAM" id="MobiDB-lite"/>
    </source>
</evidence>
<feature type="transmembrane region" description="Helical" evidence="8">
    <location>
        <begin position="168"/>
        <end position="187"/>
    </location>
</feature>
<evidence type="ECO:0000256" key="3">
    <source>
        <dbReference type="ARBA" id="ARBA00022692"/>
    </source>
</evidence>
<feature type="transmembrane region" description="Helical" evidence="8">
    <location>
        <begin position="193"/>
        <end position="214"/>
    </location>
</feature>
<dbReference type="OrthoDB" id="9807874at2"/>
<evidence type="ECO:0000313" key="10">
    <source>
        <dbReference type="EMBL" id="ASO17696.1"/>
    </source>
</evidence>
<protein>
    <submittedName>
        <fullName evidence="10">Rhomboid protease GluP</fullName>
        <ecNumber evidence="10">3.4.21.105</ecNumber>
    </submittedName>
</protein>
<evidence type="ECO:0000256" key="8">
    <source>
        <dbReference type="SAM" id="Phobius"/>
    </source>
</evidence>
<dbReference type="Proteomes" id="UP000204221">
    <property type="component" value="Chromosome"/>
</dbReference>
<comment type="subcellular location">
    <subcellularLocation>
        <location evidence="1">Membrane</location>
        <topology evidence="1">Multi-pass membrane protein</topology>
    </subcellularLocation>
</comment>
<evidence type="ECO:0000256" key="5">
    <source>
        <dbReference type="ARBA" id="ARBA00022989"/>
    </source>
</evidence>
<keyword evidence="11" id="KW-1185">Reference proteome</keyword>
<keyword evidence="6 8" id="KW-0472">Membrane</keyword>
<keyword evidence="3 8" id="KW-0812">Transmembrane</keyword>
<dbReference type="InterPro" id="IPR022764">
    <property type="entry name" value="Peptidase_S54_rhomboid_dom"/>
</dbReference>
<accession>A0A221VVY2</accession>
<dbReference type="SUPFAM" id="SSF144091">
    <property type="entry name" value="Rhomboid-like"/>
    <property type="match status" value="1"/>
</dbReference>
<dbReference type="CDD" id="cd19756">
    <property type="entry name" value="Bbox2"/>
    <property type="match status" value="1"/>
</dbReference>
<dbReference type="Pfam" id="PF01694">
    <property type="entry name" value="Rhomboid"/>
    <property type="match status" value="1"/>
</dbReference>
<evidence type="ECO:0000256" key="4">
    <source>
        <dbReference type="ARBA" id="ARBA00022801"/>
    </source>
</evidence>
<evidence type="ECO:0000259" key="9">
    <source>
        <dbReference type="Pfam" id="PF01694"/>
    </source>
</evidence>
<feature type="transmembrane region" description="Helical" evidence="8">
    <location>
        <begin position="267"/>
        <end position="286"/>
    </location>
</feature>
<evidence type="ECO:0000256" key="1">
    <source>
        <dbReference type="ARBA" id="ARBA00004141"/>
    </source>
</evidence>
<proteinExistence type="inferred from homology"/>
<gene>
    <name evidence="10" type="primary">gluP</name>
    <name evidence="10" type="ORF">AHOG_00095</name>
</gene>
<dbReference type="PANTHER" id="PTHR43731:SF14">
    <property type="entry name" value="PRESENILIN-ASSOCIATED RHOMBOID-LIKE PROTEIN, MITOCHONDRIAL"/>
    <property type="match status" value="1"/>
</dbReference>
<feature type="region of interest" description="Disordered" evidence="7">
    <location>
        <begin position="1"/>
        <end position="22"/>
    </location>
</feature>
<keyword evidence="4 10" id="KW-0378">Hydrolase</keyword>
<sequence>MTTPPGQHPGTGGGGGSSLPGCARHPERPTGLSCTRCGRPACPECLRDASVGYQCVDCVAEGARAVRRPQTLAGAAVGTRPIVVPILIALNVLVYLVTAAQAGNPMRNSSSALFHAWALWPPQVAAGEWWRLATSGFLHFGLLHLALNMFALWVLGRDLEVLLGRARFIAVYLVSLLGGGVAVYLFGELGTQVAGASGAVFGLMGGIAVAAIRLKVNPRQALMVIGINLLISITIPGISLLGHLGGLVIGALAVAGMVFAPRDRRNLVQGGTVAALLVLLVVLFVIRDVQLGEWMCVTGADGLRCGQVG</sequence>
<dbReference type="GO" id="GO:0004252">
    <property type="term" value="F:serine-type endopeptidase activity"/>
    <property type="evidence" value="ECO:0007669"/>
    <property type="project" value="InterPro"/>
</dbReference>
<keyword evidence="10" id="KW-0645">Protease</keyword>
<feature type="transmembrane region" description="Helical" evidence="8">
    <location>
        <begin position="136"/>
        <end position="156"/>
    </location>
</feature>
<dbReference type="AlphaFoldDB" id="A0A221VVY2"/>
<dbReference type="GO" id="GO:0016020">
    <property type="term" value="C:membrane"/>
    <property type="evidence" value="ECO:0007669"/>
    <property type="project" value="UniProtKB-SubCell"/>
</dbReference>
<feature type="domain" description="Peptidase S54 rhomboid" evidence="9">
    <location>
        <begin position="127"/>
        <end position="255"/>
    </location>
</feature>
<comment type="similarity">
    <text evidence="2">Belongs to the peptidase S54 family.</text>
</comment>
<dbReference type="EC" id="3.4.21.105" evidence="10"/>
<name>A0A221VVY2_9PSEU</name>
<keyword evidence="5 8" id="KW-1133">Transmembrane helix</keyword>
<reference evidence="10 11" key="1">
    <citation type="submission" date="2017-07" db="EMBL/GenBank/DDBJ databases">
        <title>Complete genome sequence of Actinoalloteichus hoggarensis DSM 45943, type strain of Actinoalloteichus hoggarensis.</title>
        <authorList>
            <person name="Ruckert C."/>
            <person name="Nouioui I."/>
            <person name="Willmese J."/>
            <person name="van Wezel G."/>
            <person name="Klenk H.-P."/>
            <person name="Kalinowski J."/>
            <person name="Zotchev S.B."/>
        </authorList>
    </citation>
    <scope>NUCLEOTIDE SEQUENCE [LARGE SCALE GENOMIC DNA]</scope>
    <source>
        <strain evidence="10 11">DSM 45943</strain>
    </source>
</reference>
<dbReference type="InterPro" id="IPR035952">
    <property type="entry name" value="Rhomboid-like_sf"/>
</dbReference>
<feature type="transmembrane region" description="Helical" evidence="8">
    <location>
        <begin position="221"/>
        <end position="238"/>
    </location>
</feature>
<feature type="transmembrane region" description="Helical" evidence="8">
    <location>
        <begin position="82"/>
        <end position="100"/>
    </location>
</feature>
<dbReference type="Gene3D" id="1.20.1540.10">
    <property type="entry name" value="Rhomboid-like"/>
    <property type="match status" value="1"/>
</dbReference>